<evidence type="ECO:0000313" key="1">
    <source>
        <dbReference type="EMBL" id="AFQ24696.1"/>
    </source>
</evidence>
<proteinExistence type="predicted"/>
<dbReference type="AlphaFoldDB" id="A0A9W3P1V2"/>
<dbReference type="EMBL" id="CP003763">
    <property type="protein sequence ID" value="AFQ24696.1"/>
    <property type="molecule type" value="Genomic_DNA"/>
</dbReference>
<dbReference type="KEGG" id="btn:BTF1_02365"/>
<name>A0A9W3P1V2_BACTU</name>
<dbReference type="Proteomes" id="UP000005257">
    <property type="component" value="Chromosome"/>
</dbReference>
<reference evidence="1 2" key="1">
    <citation type="journal article" date="2013" name="Genome Announc.">
        <title>Complete Genome Sequence of Bacillus thuringiensis Serovar Israelensis Strain HD-789.</title>
        <authorList>
            <person name="Doggett N.A."/>
            <person name="Stubben C.J."/>
            <person name="Chertkov O."/>
            <person name="Bruce D.C."/>
            <person name="Detter J.C."/>
            <person name="Johnson S.L."/>
            <person name="Han C.S."/>
        </authorList>
    </citation>
    <scope>NUCLEOTIDE SEQUENCE [LARGE SCALE GENOMIC DNA]</scope>
    <source>
        <strain evidence="1 2">HD-789</strain>
    </source>
</reference>
<organism evidence="1 2">
    <name type="scientific">Bacillus thuringiensis HD-789</name>
    <dbReference type="NCBI Taxonomy" id="1217737"/>
    <lineage>
        <taxon>Bacteria</taxon>
        <taxon>Bacillati</taxon>
        <taxon>Bacillota</taxon>
        <taxon>Bacilli</taxon>
        <taxon>Bacillales</taxon>
        <taxon>Bacillaceae</taxon>
        <taxon>Bacillus</taxon>
        <taxon>Bacillus cereus group</taxon>
    </lineage>
</organism>
<accession>A0A9W3P1V2</accession>
<evidence type="ECO:0000313" key="2">
    <source>
        <dbReference type="Proteomes" id="UP000005257"/>
    </source>
</evidence>
<gene>
    <name evidence="1" type="ORF">BTF1_02365</name>
</gene>
<sequence>MELGEFLYNLVHSEKPSEYILQWGMYNRITKDYRLIAVSKEYDKDAVYPKGLVNILNQKDTDFVPYFMSEKLFFLDTTIIQSMLQNSSVQIQYDYSIMLDTNYTSYIETFLKDFNKPNFSEGSIYKTLDTLLRNKFNYDYTYYLIENYKNLFSSGEKKFTISDSSHIALYENLYYLELFKSINHKEYINSNKIEFMISENEAKQKTDELINIIYNNINKDGLRIFIDMHQNITLLLIGIWQIKFSSKANAKNKMKKLFDFVRTKVGVYYERELIIALKYFEDAKSVGMLNKINKGSNQKRLLEKIENIAWDFLVPRVMEFQINVNKEKTFFVPFFLSHDKKLKDLIRMFKIKGILLHKETKEFIPISELNTNKLFEEKGLLKSLEMLKSDEVMEERFRIMKENVNNNFKVIDNELKKLIQILDNRG</sequence>
<protein>
    <submittedName>
        <fullName evidence="1">Uncharacterized protein</fullName>
    </submittedName>
</protein>
<dbReference type="RefSeq" id="WP_000418769.1">
    <property type="nucleotide sequence ID" value="NC_018508.1"/>
</dbReference>